<organism evidence="1 2">
    <name type="scientific">Irpex rosettiformis</name>
    <dbReference type="NCBI Taxonomy" id="378272"/>
    <lineage>
        <taxon>Eukaryota</taxon>
        <taxon>Fungi</taxon>
        <taxon>Dikarya</taxon>
        <taxon>Basidiomycota</taxon>
        <taxon>Agaricomycotina</taxon>
        <taxon>Agaricomycetes</taxon>
        <taxon>Polyporales</taxon>
        <taxon>Irpicaceae</taxon>
        <taxon>Irpex</taxon>
    </lineage>
</organism>
<accession>A0ACB8TR91</accession>
<evidence type="ECO:0000313" key="1">
    <source>
        <dbReference type="EMBL" id="KAI0084591.1"/>
    </source>
</evidence>
<sequence>MSSDDESPEAFSFSASKKAAKGEAQALNEFHVQEKKKLKDRRRVRDRNLKERKVQSQAANPKQRSKGKEKAVDSVDEGEHEERSELEARMERAMREADEESNDDDDDDSDFKDGENDASFPMEGIEDDDSSGEDNDNSEGDEEMDASSESGDEEKEGETSSSKSSSRSQKLDYLPDHLFASAFAQPKPISSKSKAKGKSKQSDSNLSTKKKRKQSKRSAKDLAVGGRTIRTLAPAQTRSSVSLPKTLTPTSQMNHFVGRSLNLRGEAANAKLRGWERRSANVGVMKRLGPAAQFVRG</sequence>
<evidence type="ECO:0000313" key="2">
    <source>
        <dbReference type="Proteomes" id="UP001055072"/>
    </source>
</evidence>
<gene>
    <name evidence="1" type="ORF">BDY19DRAFT_970042</name>
</gene>
<reference evidence="1" key="1">
    <citation type="journal article" date="2021" name="Environ. Microbiol.">
        <title>Gene family expansions and transcriptome signatures uncover fungal adaptations to wood decay.</title>
        <authorList>
            <person name="Hage H."/>
            <person name="Miyauchi S."/>
            <person name="Viragh M."/>
            <person name="Drula E."/>
            <person name="Min B."/>
            <person name="Chaduli D."/>
            <person name="Navarro D."/>
            <person name="Favel A."/>
            <person name="Norest M."/>
            <person name="Lesage-Meessen L."/>
            <person name="Balint B."/>
            <person name="Merenyi Z."/>
            <person name="de Eugenio L."/>
            <person name="Morin E."/>
            <person name="Martinez A.T."/>
            <person name="Baldrian P."/>
            <person name="Stursova M."/>
            <person name="Martinez M.J."/>
            <person name="Novotny C."/>
            <person name="Magnuson J.K."/>
            <person name="Spatafora J.W."/>
            <person name="Maurice S."/>
            <person name="Pangilinan J."/>
            <person name="Andreopoulos W."/>
            <person name="LaButti K."/>
            <person name="Hundley H."/>
            <person name="Na H."/>
            <person name="Kuo A."/>
            <person name="Barry K."/>
            <person name="Lipzen A."/>
            <person name="Henrissat B."/>
            <person name="Riley R."/>
            <person name="Ahrendt S."/>
            <person name="Nagy L.G."/>
            <person name="Grigoriev I.V."/>
            <person name="Martin F."/>
            <person name="Rosso M.N."/>
        </authorList>
    </citation>
    <scope>NUCLEOTIDE SEQUENCE</scope>
    <source>
        <strain evidence="1">CBS 384.51</strain>
    </source>
</reference>
<dbReference type="EMBL" id="MU274940">
    <property type="protein sequence ID" value="KAI0084591.1"/>
    <property type="molecule type" value="Genomic_DNA"/>
</dbReference>
<comment type="caution">
    <text evidence="1">The sequence shown here is derived from an EMBL/GenBank/DDBJ whole genome shotgun (WGS) entry which is preliminary data.</text>
</comment>
<proteinExistence type="predicted"/>
<protein>
    <submittedName>
        <fullName evidence="1">Uncharacterized protein</fullName>
    </submittedName>
</protein>
<name>A0ACB8TR91_9APHY</name>
<dbReference type="Proteomes" id="UP001055072">
    <property type="component" value="Unassembled WGS sequence"/>
</dbReference>
<keyword evidence="2" id="KW-1185">Reference proteome</keyword>